<feature type="transmembrane region" description="Helical" evidence="10">
    <location>
        <begin position="23"/>
        <end position="45"/>
    </location>
</feature>
<evidence type="ECO:0000256" key="9">
    <source>
        <dbReference type="SAM" id="MobiDB-lite"/>
    </source>
</evidence>
<keyword evidence="7 10" id="KW-1133">Transmembrane helix</keyword>
<comment type="caution">
    <text evidence="13">The sequence shown here is derived from an EMBL/GenBank/DDBJ whole genome shotgun (WGS) entry which is preliminary data.</text>
</comment>
<dbReference type="PROSITE" id="PS00211">
    <property type="entry name" value="ABC_TRANSPORTER_1"/>
    <property type="match status" value="2"/>
</dbReference>
<feature type="region of interest" description="Disordered" evidence="9">
    <location>
        <begin position="564"/>
        <end position="585"/>
    </location>
</feature>
<keyword evidence="14" id="KW-1185">Reference proteome</keyword>
<feature type="transmembrane region" description="Helical" evidence="10">
    <location>
        <begin position="90"/>
        <end position="110"/>
    </location>
</feature>
<feature type="transmembrane region" description="Helical" evidence="10">
    <location>
        <begin position="403"/>
        <end position="420"/>
    </location>
</feature>
<evidence type="ECO:0000256" key="3">
    <source>
        <dbReference type="ARBA" id="ARBA00022475"/>
    </source>
</evidence>
<evidence type="ECO:0000259" key="11">
    <source>
        <dbReference type="PROSITE" id="PS50893"/>
    </source>
</evidence>
<dbReference type="InterPro" id="IPR050173">
    <property type="entry name" value="ABC_transporter_C-like"/>
</dbReference>
<dbReference type="GO" id="GO:0016887">
    <property type="term" value="F:ATP hydrolysis activity"/>
    <property type="evidence" value="ECO:0007669"/>
    <property type="project" value="InterPro"/>
</dbReference>
<dbReference type="SMART" id="SM00382">
    <property type="entry name" value="AAA"/>
    <property type="match status" value="2"/>
</dbReference>
<evidence type="ECO:0000256" key="2">
    <source>
        <dbReference type="ARBA" id="ARBA00022448"/>
    </source>
</evidence>
<comment type="subcellular location">
    <subcellularLocation>
        <location evidence="1">Cell membrane</location>
        <topology evidence="1">Multi-pass membrane protein</topology>
    </subcellularLocation>
</comment>
<dbReference type="PROSITE" id="PS50893">
    <property type="entry name" value="ABC_TRANSPORTER_2"/>
    <property type="match status" value="2"/>
</dbReference>
<dbReference type="GO" id="GO:0140359">
    <property type="term" value="F:ABC-type transporter activity"/>
    <property type="evidence" value="ECO:0007669"/>
    <property type="project" value="InterPro"/>
</dbReference>
<dbReference type="CDD" id="cd18580">
    <property type="entry name" value="ABC_6TM_ABCC_D2"/>
    <property type="match status" value="1"/>
</dbReference>
<evidence type="ECO:0000256" key="5">
    <source>
        <dbReference type="ARBA" id="ARBA00022741"/>
    </source>
</evidence>
<dbReference type="STRING" id="43265.A0A545VHD7"/>
<feature type="domain" description="ABC transmembrane type-1" evidence="12">
    <location>
        <begin position="267"/>
        <end position="545"/>
    </location>
</feature>
<dbReference type="InterPro" id="IPR003593">
    <property type="entry name" value="AAA+_ATPase"/>
</dbReference>
<gene>
    <name evidence="13" type="ORF">IF1G_01073</name>
</gene>
<dbReference type="InterPro" id="IPR036640">
    <property type="entry name" value="ABC1_TM_sf"/>
</dbReference>
<feature type="compositionally biased region" description="Basic and acidic residues" evidence="9">
    <location>
        <begin position="1298"/>
        <end position="1314"/>
    </location>
</feature>
<evidence type="ECO:0000313" key="13">
    <source>
        <dbReference type="EMBL" id="TQW01142.1"/>
    </source>
</evidence>
<evidence type="ECO:0000259" key="12">
    <source>
        <dbReference type="PROSITE" id="PS50929"/>
    </source>
</evidence>
<dbReference type="InterPro" id="IPR027417">
    <property type="entry name" value="P-loop_NTPase"/>
</dbReference>
<feature type="transmembrane region" description="Helical" evidence="10">
    <location>
        <begin position="145"/>
        <end position="164"/>
    </location>
</feature>
<evidence type="ECO:0000256" key="10">
    <source>
        <dbReference type="SAM" id="Phobius"/>
    </source>
</evidence>
<dbReference type="OrthoDB" id="4864107at2759"/>
<accession>A0A545VHD7</accession>
<name>A0A545VHD7_9HYPO</name>
<feature type="transmembrane region" description="Helical" evidence="10">
    <location>
        <begin position="484"/>
        <end position="507"/>
    </location>
</feature>
<dbReference type="PROSITE" id="PS50929">
    <property type="entry name" value="ABC_TM1F"/>
    <property type="match status" value="2"/>
</dbReference>
<keyword evidence="2" id="KW-0813">Transport</keyword>
<keyword evidence="3" id="KW-1003">Cell membrane</keyword>
<dbReference type="SUPFAM" id="SSF90123">
    <property type="entry name" value="ABC transporter transmembrane region"/>
    <property type="match status" value="2"/>
</dbReference>
<evidence type="ECO:0000256" key="7">
    <source>
        <dbReference type="ARBA" id="ARBA00022989"/>
    </source>
</evidence>
<feature type="region of interest" description="Disordered" evidence="9">
    <location>
        <begin position="1290"/>
        <end position="1322"/>
    </location>
</feature>
<sequence>MDDDSFGPRLSGHFDFTLRFEHAFFQIIPCSSMILVLPYYIRIIVNSPALVRSGLLLWAKLALATAVAVVQLTSIVLWHNSSLNTSIAQAGSVLAFLASLGTVVVTYASHKHCLQPAVFLCLFLSGTFLLDLVSIYSYFHRESLGALTWLTCALPVLKLALIILEELSKRSLLISEEAKREFSSEVFAGFWSRCTFAWINPLLFFGFRNRIKNDQLPEIRHQFNSEKKFLAFKRLWDKRDESDKYALLKCCFLADPWPFVYIIIPRLLQIGIIFSQPFLLQAVVNFVSGDTPIDGMPRDQRGTSLIFATALVFFSKTLTANVFSHLRNQIMVSTRGILSTAIYKKTLALSASEAEELASVTLITTDMAGIERLVSVCYESWALIVETIGGITILSFFVGASSIFSLISATLVTIIARQVASKMNKARKRWNEHISVRVASTSTILAQIRDIKMLGLAPSAAVHLQKMYDEEIDIAVSERKMMSLTFGVTSLTETSAPMLVIAGALFWTRADHTISTARFFSILTATSMVANQWSWFLRSLSSWAAGFACVSRVQEYLNKPEVKDPRGRLDGLQESPSGSSEKPLSINGKEIPAAVQIQNVVVCMDEKAGPILKDTTVHINAGETTMLYGAVGCGKSTFLRALLGEVVLRSGSISLASLSTAYAGQQPWLLNATIRANIIGHKAYDAVLYRKVVYICALDVDFRQLPDGDETMAGNAGANLSGGQKQRVSMARAFYLEADITVLDDPFSALDKETSAVVRGRLLVEGNATAKGRTLIMSTSMREHLVDADTILHVTDQGDVLKVSLEEAVAHPEEFTRELPLRQKTKTEAIDGDLEELPTVKEVEEAEEPEEARTDRGDFSLYAYYLRPAGALRVITFFILNTLGALSEVMPIIYARIWHERDPSNNLYYIGFAVLCMNYPVAIAAGAIFYYFIIHVKTTRGLHDTLVKSTFGATYEFLMNEDAGSILNRFSQDMSTGAQQVALYLLPAAFRAVTVLIDIGTISAGATYAAAIIPFFVVLTAAVQQYYLRTSRQLRVLELETARDMVRHLTETAHGVEHIRAFGSQADAAGRFAAAFGVTQRPLYFLACVQQWLEGVLDLSTGVAAVVVVALAVKFPDTATASSMGLSMMSLISFSSDINEFISASVIMETALGAVARIRTYAATTPAEAFQGGGPPVPAEWPGSGKIELSSVSAVYKPRNSAPFSPTGNITVVVNPGETLGVVGRTGSGKSTVLLSILNLLEYTGTIAIDGREIRTLPPDELRARITTVTQSGVQLRGSVRYNLSPFEPARHQHHQHHQEDAATSRDAADNDGHNDDDDDGARADALRRVGLWEAVPGGGDLGADMKDMKLSHGQRQLFQLARAILHRRATGSRVLLMDEGTASLDEDTEARVGRVLADEFAGCTKIVISHRAATLRGADAIMTLKDGRATVVRGRVSDERAVEAVEE</sequence>
<feature type="transmembrane region" description="Helical" evidence="10">
    <location>
        <begin position="259"/>
        <end position="284"/>
    </location>
</feature>
<dbReference type="InterPro" id="IPR017871">
    <property type="entry name" value="ABC_transporter-like_CS"/>
</dbReference>
<dbReference type="Proteomes" id="UP000315783">
    <property type="component" value="Unassembled WGS sequence"/>
</dbReference>
<keyword evidence="4 10" id="KW-0812">Transmembrane</keyword>
<dbReference type="Gene3D" id="1.20.1560.10">
    <property type="entry name" value="ABC transporter type 1, transmembrane domain"/>
    <property type="match status" value="2"/>
</dbReference>
<dbReference type="GO" id="GO:0005524">
    <property type="term" value="F:ATP binding"/>
    <property type="evidence" value="ECO:0007669"/>
    <property type="project" value="UniProtKB-KW"/>
</dbReference>
<feature type="domain" description="ABC transmembrane type-1" evidence="12">
    <location>
        <begin position="921"/>
        <end position="1150"/>
    </location>
</feature>
<keyword evidence="5" id="KW-0547">Nucleotide-binding</keyword>
<feature type="transmembrane region" description="Helical" evidence="10">
    <location>
        <begin position="304"/>
        <end position="323"/>
    </location>
</feature>
<dbReference type="GO" id="GO:0005886">
    <property type="term" value="C:plasma membrane"/>
    <property type="evidence" value="ECO:0007669"/>
    <property type="project" value="UniProtKB-SubCell"/>
</dbReference>
<organism evidence="13 14">
    <name type="scientific">Cordyceps javanica</name>
    <dbReference type="NCBI Taxonomy" id="43265"/>
    <lineage>
        <taxon>Eukaryota</taxon>
        <taxon>Fungi</taxon>
        <taxon>Dikarya</taxon>
        <taxon>Ascomycota</taxon>
        <taxon>Pezizomycotina</taxon>
        <taxon>Sordariomycetes</taxon>
        <taxon>Hypocreomycetidae</taxon>
        <taxon>Hypocreales</taxon>
        <taxon>Cordycipitaceae</taxon>
        <taxon>Cordyceps</taxon>
    </lineage>
</organism>
<feature type="transmembrane region" description="Helical" evidence="10">
    <location>
        <begin position="1008"/>
        <end position="1028"/>
    </location>
</feature>
<dbReference type="InterPro" id="IPR044726">
    <property type="entry name" value="ABCC_6TM_D2"/>
</dbReference>
<proteinExistence type="predicted"/>
<evidence type="ECO:0000256" key="4">
    <source>
        <dbReference type="ARBA" id="ARBA00022692"/>
    </source>
</evidence>
<feature type="transmembrane region" description="Helical" evidence="10">
    <location>
        <begin position="117"/>
        <end position="139"/>
    </location>
</feature>
<reference evidence="13 14" key="1">
    <citation type="journal article" date="2019" name="Appl. Microbiol. Biotechnol.">
        <title>Genome sequence of Isaria javanica and comparative genome analysis insights into family S53 peptidase evolution in fungal entomopathogens.</title>
        <authorList>
            <person name="Lin R."/>
            <person name="Zhang X."/>
            <person name="Xin B."/>
            <person name="Zou M."/>
            <person name="Gao Y."/>
            <person name="Qin F."/>
            <person name="Hu Q."/>
            <person name="Xie B."/>
            <person name="Cheng X."/>
        </authorList>
    </citation>
    <scope>NUCLEOTIDE SEQUENCE [LARGE SCALE GENOMIC DNA]</scope>
    <source>
        <strain evidence="13 14">IJ1G</strain>
    </source>
</reference>
<keyword evidence="6" id="KW-0067">ATP-binding</keyword>
<evidence type="ECO:0000256" key="8">
    <source>
        <dbReference type="ARBA" id="ARBA00023136"/>
    </source>
</evidence>
<feature type="domain" description="ABC transporter" evidence="11">
    <location>
        <begin position="595"/>
        <end position="822"/>
    </location>
</feature>
<feature type="domain" description="ABC transporter" evidence="11">
    <location>
        <begin position="1187"/>
        <end position="1445"/>
    </location>
</feature>
<dbReference type="InterPro" id="IPR003439">
    <property type="entry name" value="ABC_transporter-like_ATP-bd"/>
</dbReference>
<protein>
    <submittedName>
        <fullName evidence="13">ABC multidrug transporter</fullName>
    </submittedName>
</protein>
<feature type="transmembrane region" description="Helical" evidence="10">
    <location>
        <begin position="874"/>
        <end position="895"/>
    </location>
</feature>
<dbReference type="PANTHER" id="PTHR24223">
    <property type="entry name" value="ATP-BINDING CASSETTE SUB-FAMILY C"/>
    <property type="match status" value="1"/>
</dbReference>
<dbReference type="InterPro" id="IPR011527">
    <property type="entry name" value="ABC1_TM_dom"/>
</dbReference>
<dbReference type="EMBL" id="SPUK01000001">
    <property type="protein sequence ID" value="TQW01142.1"/>
    <property type="molecule type" value="Genomic_DNA"/>
</dbReference>
<feature type="transmembrane region" description="Helical" evidence="10">
    <location>
        <begin position="57"/>
        <end position="78"/>
    </location>
</feature>
<dbReference type="Gene3D" id="3.40.50.300">
    <property type="entry name" value="P-loop containing nucleotide triphosphate hydrolases"/>
    <property type="match status" value="2"/>
</dbReference>
<dbReference type="Pfam" id="PF00664">
    <property type="entry name" value="ABC_membrane"/>
    <property type="match status" value="2"/>
</dbReference>
<evidence type="ECO:0000256" key="1">
    <source>
        <dbReference type="ARBA" id="ARBA00004651"/>
    </source>
</evidence>
<dbReference type="Pfam" id="PF00005">
    <property type="entry name" value="ABC_tran"/>
    <property type="match status" value="2"/>
</dbReference>
<keyword evidence="8 10" id="KW-0472">Membrane</keyword>
<dbReference type="PANTHER" id="PTHR24223:SF399">
    <property type="entry name" value="ABC TRANSPORTER ATNG"/>
    <property type="match status" value="1"/>
</dbReference>
<evidence type="ECO:0000313" key="14">
    <source>
        <dbReference type="Proteomes" id="UP000315783"/>
    </source>
</evidence>
<evidence type="ECO:0000256" key="6">
    <source>
        <dbReference type="ARBA" id="ARBA00022840"/>
    </source>
</evidence>
<dbReference type="SUPFAM" id="SSF52540">
    <property type="entry name" value="P-loop containing nucleoside triphosphate hydrolases"/>
    <property type="match status" value="2"/>
</dbReference>
<feature type="transmembrane region" description="Helical" evidence="10">
    <location>
        <begin position="907"/>
        <end position="933"/>
    </location>
</feature>